<reference evidence="2" key="1">
    <citation type="submission" date="2014-03" db="EMBL/GenBank/DDBJ databases">
        <title>The sialotranscriptome of Amblyomma triste, Amblyomma parvum and Amblyomma cajennense ticks, uncovered by 454-based RNA-seq.</title>
        <authorList>
            <person name="Garcia G.R."/>
            <person name="Gardinassi L.G."/>
            <person name="Ribeiro J.M."/>
            <person name="Anatriello E."/>
            <person name="Ferreira B.R."/>
            <person name="Moreira H.N."/>
            <person name="Mafra C."/>
            <person name="Olegario M.M."/>
            <person name="Szabo P.J."/>
            <person name="Miranda-Santos I.K."/>
            <person name="Maruyama S.R."/>
        </authorList>
    </citation>
    <scope>NUCLEOTIDE SEQUENCE</scope>
    <source>
        <strain evidence="2">Uberlandia</strain>
        <tissue evidence="2">Salivary glands</tissue>
    </source>
</reference>
<protein>
    <submittedName>
        <fullName evidence="2">Putative secreted protein</fullName>
    </submittedName>
</protein>
<sequence length="108" mass="12060">MFKLAASIFLPQGSCADCAVVCCGERNFVRQETSWELQRVNLTMLCTSRAACEHVLCTPTGSGLTQYLVFHTFVGAPSIRHMHNTGIHDHVILTAQITWCVVYYLLPE</sequence>
<dbReference type="EMBL" id="GBBK01005535">
    <property type="protein sequence ID" value="JAC18947.1"/>
    <property type="molecule type" value="mRNA"/>
</dbReference>
<organism evidence="2">
    <name type="scientific">Amblyomma cajennense</name>
    <name type="common">Cayenne tick</name>
    <name type="synonym">Acarus cajennensis</name>
    <dbReference type="NCBI Taxonomy" id="34607"/>
    <lineage>
        <taxon>Eukaryota</taxon>
        <taxon>Metazoa</taxon>
        <taxon>Ecdysozoa</taxon>
        <taxon>Arthropoda</taxon>
        <taxon>Chelicerata</taxon>
        <taxon>Arachnida</taxon>
        <taxon>Acari</taxon>
        <taxon>Parasitiformes</taxon>
        <taxon>Ixodida</taxon>
        <taxon>Ixodoidea</taxon>
        <taxon>Ixodidae</taxon>
        <taxon>Amblyomminae</taxon>
        <taxon>Amblyomma</taxon>
    </lineage>
</organism>
<accession>A0A023FBT5</accession>
<feature type="chain" id="PRO_5001516277" evidence="1">
    <location>
        <begin position="17"/>
        <end position="108"/>
    </location>
</feature>
<keyword evidence="1" id="KW-0732">Signal</keyword>
<proteinExistence type="evidence at transcript level"/>
<feature type="signal peptide" evidence="1">
    <location>
        <begin position="1"/>
        <end position="16"/>
    </location>
</feature>
<dbReference type="AlphaFoldDB" id="A0A023FBT5"/>
<evidence type="ECO:0000313" key="2">
    <source>
        <dbReference type="EMBL" id="JAC18947.1"/>
    </source>
</evidence>
<name>A0A023FBT5_AMBCJ</name>
<evidence type="ECO:0000256" key="1">
    <source>
        <dbReference type="SAM" id="SignalP"/>
    </source>
</evidence>